<accession>A0A9Q9AWA1</accession>
<evidence type="ECO:0000313" key="1">
    <source>
        <dbReference type="EMBL" id="USW56109.1"/>
    </source>
</evidence>
<organism evidence="1 2">
    <name type="scientific">Septoria linicola</name>
    <dbReference type="NCBI Taxonomy" id="215465"/>
    <lineage>
        <taxon>Eukaryota</taxon>
        <taxon>Fungi</taxon>
        <taxon>Dikarya</taxon>
        <taxon>Ascomycota</taxon>
        <taxon>Pezizomycotina</taxon>
        <taxon>Dothideomycetes</taxon>
        <taxon>Dothideomycetidae</taxon>
        <taxon>Mycosphaerellales</taxon>
        <taxon>Mycosphaerellaceae</taxon>
        <taxon>Septoria</taxon>
    </lineage>
</organism>
<dbReference type="AlphaFoldDB" id="A0A9Q9AWA1"/>
<dbReference type="Proteomes" id="UP001056384">
    <property type="component" value="Chromosome 8"/>
</dbReference>
<evidence type="ECO:0000313" key="2">
    <source>
        <dbReference type="Proteomes" id="UP001056384"/>
    </source>
</evidence>
<dbReference type="EMBL" id="CP099425">
    <property type="protein sequence ID" value="USW56109.1"/>
    <property type="molecule type" value="Genomic_DNA"/>
</dbReference>
<proteinExistence type="predicted"/>
<reference evidence="1" key="1">
    <citation type="submission" date="2022-06" db="EMBL/GenBank/DDBJ databases">
        <title>Complete genome sequences of two strains of the flax pathogen Septoria linicola.</title>
        <authorList>
            <person name="Lapalu N."/>
            <person name="Simon A."/>
            <person name="Demenou B."/>
            <person name="Paumier D."/>
            <person name="Guillot M.-P."/>
            <person name="Gout L."/>
            <person name="Valade R."/>
        </authorList>
    </citation>
    <scope>NUCLEOTIDE SEQUENCE</scope>
    <source>
        <strain evidence="1">SE15195</strain>
    </source>
</reference>
<sequence>MAGKAFYIASDKVYHEHDVEWPIPIDLATVVPTLDDLQRLTGTTKPALKQFIYTDDLMLQCNLPIRAQDKPKRPPFDIKGYDYHSTEWRLGSLK</sequence>
<protein>
    <submittedName>
        <fullName evidence="1">Uncharacterized protein</fullName>
    </submittedName>
</protein>
<keyword evidence="2" id="KW-1185">Reference proteome</keyword>
<gene>
    <name evidence="1" type="ORF">Slin15195_G094280</name>
</gene>
<name>A0A9Q9AWA1_9PEZI</name>